<keyword evidence="6" id="KW-1185">Reference proteome</keyword>
<feature type="transmembrane region" description="Helical" evidence="2">
    <location>
        <begin position="612"/>
        <end position="633"/>
    </location>
</feature>
<evidence type="ECO:0000259" key="4">
    <source>
        <dbReference type="Pfam" id="PF22494"/>
    </source>
</evidence>
<dbReference type="Gene3D" id="2.130.10.10">
    <property type="entry name" value="YVTN repeat-like/Quinoprotein amine dehydrogenase"/>
    <property type="match status" value="1"/>
</dbReference>
<feature type="chain" id="PRO_5036675498" description="Choice-of-anchor I domain-containing protein" evidence="3">
    <location>
        <begin position="27"/>
        <end position="637"/>
    </location>
</feature>
<sequence length="637" mass="66282">MRKLPRILLATGAACALVAAPAVAVAAQPGDIDPIYDAIDDAPFHLSVAGTFETGIFDEGASEIVQAHGNRLFSVNAAAGSVFAIDMSNPAAMTELYQVGADGGVANSVAIREDGLGAIALENADDKTAPGRILFFDANADAPAVLGEVTVGSLPDMVTFSPDGAYAVVANEGEPAEDFSSDPEGSIAVITVPSGLAAPTQDDVRIADFHAFEDAELDPSVRDAFGPILNEDLPRSTNWEPEYVTVQDGVAYAALQEANAVATVDLATATVTDVWGLGFIDRGEVPLDASDRDPEDAPTINITTYPGLYGMPMPDGIQSYQVDGETYLVTANEGDAREWGDYLEPARVKDLGTDDAPGTGPLCENLAGYEDDAALGRLEVSTEMGLDADQGCYTELYAYGARSFAIYTASGDLVFDSGAQFEELTARLAESTPLVFNSGHDNNELENRSDAKGVEPENLTIGEVDGRTYAFIGFERVSGVIVYDITDPSAPTYVEYINNREFDTNLGDAYEELAEAGASDDELAALVNSVGDLGPEGLDFIAADASPSGVPMIAVGNEVTGTTTLYALEGAPGAEPAPTPEPEPSEDPEPAPSEDPRPDDEDDSLAPTGGKVGWGIALGGAALIAAGLVITAARRTA</sequence>
<reference evidence="5" key="2">
    <citation type="submission" date="2020-09" db="EMBL/GenBank/DDBJ databases">
        <authorList>
            <person name="Sun Q."/>
            <person name="Zhou Y."/>
        </authorList>
    </citation>
    <scope>NUCLEOTIDE SEQUENCE</scope>
    <source>
        <strain evidence="5">CGMCC 1.15152</strain>
    </source>
</reference>
<dbReference type="PANTHER" id="PTHR46928:SF1">
    <property type="entry name" value="MESENCHYME-SPECIFIC CELL SURFACE GLYCOPROTEIN"/>
    <property type="match status" value="1"/>
</dbReference>
<dbReference type="Proteomes" id="UP000633205">
    <property type="component" value="Unassembled WGS sequence"/>
</dbReference>
<dbReference type="InterPro" id="IPR011048">
    <property type="entry name" value="Haem_d1_sf"/>
</dbReference>
<name>A0A917DCT2_9MICO</name>
<dbReference type="AlphaFoldDB" id="A0A917DCT2"/>
<reference evidence="5" key="1">
    <citation type="journal article" date="2014" name="Int. J. Syst. Evol. Microbiol.">
        <title>Complete genome sequence of Corynebacterium casei LMG S-19264T (=DSM 44701T), isolated from a smear-ripened cheese.</title>
        <authorList>
            <consortium name="US DOE Joint Genome Institute (JGI-PGF)"/>
            <person name="Walter F."/>
            <person name="Albersmeier A."/>
            <person name="Kalinowski J."/>
            <person name="Ruckert C."/>
        </authorList>
    </citation>
    <scope>NUCLEOTIDE SEQUENCE</scope>
    <source>
        <strain evidence="5">CGMCC 1.15152</strain>
    </source>
</reference>
<proteinExistence type="predicted"/>
<feature type="domain" description="Choice-of-anchor I" evidence="4">
    <location>
        <begin position="60"/>
        <end position="566"/>
    </location>
</feature>
<feature type="signal peptide" evidence="3">
    <location>
        <begin position="1"/>
        <end position="26"/>
    </location>
</feature>
<gene>
    <name evidence="5" type="ORF">GCM10010915_07180</name>
</gene>
<evidence type="ECO:0000313" key="5">
    <source>
        <dbReference type="EMBL" id="GGD29559.1"/>
    </source>
</evidence>
<evidence type="ECO:0000256" key="1">
    <source>
        <dbReference type="SAM" id="MobiDB-lite"/>
    </source>
</evidence>
<evidence type="ECO:0000313" key="6">
    <source>
        <dbReference type="Proteomes" id="UP000633205"/>
    </source>
</evidence>
<dbReference type="InterPro" id="IPR015943">
    <property type="entry name" value="WD40/YVTN_repeat-like_dom_sf"/>
</dbReference>
<dbReference type="EMBL" id="BMHO01000001">
    <property type="protein sequence ID" value="GGD29559.1"/>
    <property type="molecule type" value="Genomic_DNA"/>
</dbReference>
<feature type="region of interest" description="Disordered" evidence="1">
    <location>
        <begin position="569"/>
        <end position="611"/>
    </location>
</feature>
<evidence type="ECO:0000256" key="2">
    <source>
        <dbReference type="SAM" id="Phobius"/>
    </source>
</evidence>
<comment type="caution">
    <text evidence="5">The sequence shown here is derived from an EMBL/GenBank/DDBJ whole genome shotgun (WGS) entry which is preliminary data.</text>
</comment>
<keyword evidence="2" id="KW-1133">Transmembrane helix</keyword>
<dbReference type="NCBIfam" id="NF038117">
    <property type="entry name" value="choice_anch_I"/>
    <property type="match status" value="1"/>
</dbReference>
<evidence type="ECO:0000256" key="3">
    <source>
        <dbReference type="SAM" id="SignalP"/>
    </source>
</evidence>
<keyword evidence="2" id="KW-0472">Membrane</keyword>
<dbReference type="PANTHER" id="PTHR46928">
    <property type="entry name" value="MESENCHYME-SPECIFIC CELL SURFACE GLYCOPROTEIN"/>
    <property type="match status" value="1"/>
</dbReference>
<dbReference type="InterPro" id="IPR055188">
    <property type="entry name" value="Choice_anch_I"/>
</dbReference>
<keyword evidence="2" id="KW-0812">Transmembrane</keyword>
<accession>A0A917DCT2</accession>
<dbReference type="SUPFAM" id="SSF51004">
    <property type="entry name" value="C-terminal (heme d1) domain of cytochrome cd1-nitrite reductase"/>
    <property type="match status" value="1"/>
</dbReference>
<keyword evidence="3" id="KW-0732">Signal</keyword>
<dbReference type="InterPro" id="IPR052956">
    <property type="entry name" value="Mesenchyme-surface_protein"/>
</dbReference>
<dbReference type="RefSeq" id="WP_188710929.1">
    <property type="nucleotide sequence ID" value="NZ_BMHO01000001.1"/>
</dbReference>
<protein>
    <recommendedName>
        <fullName evidence="4">Choice-of-anchor I domain-containing protein</fullName>
    </recommendedName>
</protein>
<dbReference type="Pfam" id="PF22494">
    <property type="entry name" value="choice_anch_I"/>
    <property type="match status" value="1"/>
</dbReference>
<organism evidence="5 6">
    <name type="scientific">Microbacterium faecale</name>
    <dbReference type="NCBI Taxonomy" id="1804630"/>
    <lineage>
        <taxon>Bacteria</taxon>
        <taxon>Bacillati</taxon>
        <taxon>Actinomycetota</taxon>
        <taxon>Actinomycetes</taxon>
        <taxon>Micrococcales</taxon>
        <taxon>Microbacteriaceae</taxon>
        <taxon>Microbacterium</taxon>
    </lineage>
</organism>